<gene>
    <name evidence="2" type="ORF">PIB30_115776</name>
</gene>
<feature type="non-terminal residue" evidence="2">
    <location>
        <position position="89"/>
    </location>
</feature>
<evidence type="ECO:0000256" key="1">
    <source>
        <dbReference type="SAM" id="MobiDB-lite"/>
    </source>
</evidence>
<dbReference type="Proteomes" id="UP001341840">
    <property type="component" value="Unassembled WGS sequence"/>
</dbReference>
<name>A0ABU6Y1N9_9FABA</name>
<feature type="compositionally biased region" description="Basic and acidic residues" evidence="1">
    <location>
        <begin position="76"/>
        <end position="89"/>
    </location>
</feature>
<keyword evidence="3" id="KW-1185">Reference proteome</keyword>
<evidence type="ECO:0000313" key="3">
    <source>
        <dbReference type="Proteomes" id="UP001341840"/>
    </source>
</evidence>
<organism evidence="2 3">
    <name type="scientific">Stylosanthes scabra</name>
    <dbReference type="NCBI Taxonomy" id="79078"/>
    <lineage>
        <taxon>Eukaryota</taxon>
        <taxon>Viridiplantae</taxon>
        <taxon>Streptophyta</taxon>
        <taxon>Embryophyta</taxon>
        <taxon>Tracheophyta</taxon>
        <taxon>Spermatophyta</taxon>
        <taxon>Magnoliopsida</taxon>
        <taxon>eudicotyledons</taxon>
        <taxon>Gunneridae</taxon>
        <taxon>Pentapetalae</taxon>
        <taxon>rosids</taxon>
        <taxon>fabids</taxon>
        <taxon>Fabales</taxon>
        <taxon>Fabaceae</taxon>
        <taxon>Papilionoideae</taxon>
        <taxon>50 kb inversion clade</taxon>
        <taxon>dalbergioids sensu lato</taxon>
        <taxon>Dalbergieae</taxon>
        <taxon>Pterocarpus clade</taxon>
        <taxon>Stylosanthes</taxon>
    </lineage>
</organism>
<feature type="region of interest" description="Disordered" evidence="1">
    <location>
        <begin position="62"/>
        <end position="89"/>
    </location>
</feature>
<evidence type="ECO:0000313" key="2">
    <source>
        <dbReference type="EMBL" id="MED6203471.1"/>
    </source>
</evidence>
<proteinExistence type="predicted"/>
<reference evidence="2 3" key="1">
    <citation type="journal article" date="2023" name="Plants (Basel)">
        <title>Bridging the Gap: Combining Genomics and Transcriptomics Approaches to Understand Stylosanthes scabra, an Orphan Legume from the Brazilian Caatinga.</title>
        <authorList>
            <person name="Ferreira-Neto J.R.C."/>
            <person name="da Silva M.D."/>
            <person name="Binneck E."/>
            <person name="de Melo N.F."/>
            <person name="da Silva R.H."/>
            <person name="de Melo A.L.T.M."/>
            <person name="Pandolfi V."/>
            <person name="Bustamante F.O."/>
            <person name="Brasileiro-Vidal A.C."/>
            <person name="Benko-Iseppon A.M."/>
        </authorList>
    </citation>
    <scope>NUCLEOTIDE SEQUENCE [LARGE SCALE GENOMIC DNA]</scope>
    <source>
        <tissue evidence="2">Leaves</tissue>
    </source>
</reference>
<accession>A0ABU6Y1N9</accession>
<protein>
    <submittedName>
        <fullName evidence="2">Uncharacterized protein</fullName>
    </submittedName>
</protein>
<dbReference type="EMBL" id="JASCZI010225082">
    <property type="protein sequence ID" value="MED6203471.1"/>
    <property type="molecule type" value="Genomic_DNA"/>
</dbReference>
<feature type="region of interest" description="Disordered" evidence="1">
    <location>
        <begin position="1"/>
        <end position="46"/>
    </location>
</feature>
<sequence length="89" mass="9819">MLGWQTQPEGRSTSDRATHPTPRAPAYLRGMGLHGRAQSQAERMSRHGRAMEMLEQHQGITRSCPMGTCSGPAGHHGTEPRLRHRAPPD</sequence>
<comment type="caution">
    <text evidence="2">The sequence shown here is derived from an EMBL/GenBank/DDBJ whole genome shotgun (WGS) entry which is preliminary data.</text>
</comment>
<feature type="compositionally biased region" description="Polar residues" evidence="1">
    <location>
        <begin position="1"/>
        <end position="11"/>
    </location>
</feature>